<dbReference type="AlphaFoldDB" id="A0A0M2KDR5"/>
<name>A0A0M2KDR5_9GAMM</name>
<protein>
    <submittedName>
        <fullName evidence="2">Uncharacterized protein</fullName>
    </submittedName>
</protein>
<sequence length="177" mass="19988">MININSYTQGAGVSSLSTASETFEKKQSSEKGITKEIVSVNNSLAELTISSNNPCLTTYNINEKKPKESETAHHLAGEIIKNVRNSHNPVTGGNVPLNSQNTKSEQKSNIIRRLQHKQESFEDAVERFPTCDVKIQELLKSIRSDKELWKEVNDKLEIRVIKAKDEEIVFHPENEKK</sequence>
<evidence type="ECO:0000313" key="2">
    <source>
        <dbReference type="EMBL" id="KKF35141.1"/>
    </source>
</evidence>
<feature type="region of interest" description="Disordered" evidence="1">
    <location>
        <begin position="84"/>
        <end position="106"/>
    </location>
</feature>
<reference evidence="2 3" key="1">
    <citation type="submission" date="2015-01" db="EMBL/GenBank/DDBJ databases">
        <title>Erwinia tracheiphila.</title>
        <authorList>
            <person name="Shapiro L.R."/>
        </authorList>
    </citation>
    <scope>NUCLEOTIDE SEQUENCE [LARGE SCALE GENOMIC DNA]</scope>
    <source>
        <strain evidence="2 3">BuffGH</strain>
    </source>
</reference>
<gene>
    <name evidence="2" type="ORF">SY86_06390</name>
</gene>
<dbReference type="PATRIC" id="fig|65700.7.peg.1613"/>
<dbReference type="RefSeq" id="WP_016189880.1">
    <property type="nucleotide sequence ID" value="NZ_CP089932.1"/>
</dbReference>
<dbReference type="EMBL" id="JXNU01000003">
    <property type="protein sequence ID" value="KKF35141.1"/>
    <property type="molecule type" value="Genomic_DNA"/>
</dbReference>
<organism evidence="2 3">
    <name type="scientific">Erwinia tracheiphila</name>
    <dbReference type="NCBI Taxonomy" id="65700"/>
    <lineage>
        <taxon>Bacteria</taxon>
        <taxon>Pseudomonadati</taxon>
        <taxon>Pseudomonadota</taxon>
        <taxon>Gammaproteobacteria</taxon>
        <taxon>Enterobacterales</taxon>
        <taxon>Erwiniaceae</taxon>
        <taxon>Erwinia</taxon>
    </lineage>
</organism>
<evidence type="ECO:0000313" key="3">
    <source>
        <dbReference type="Proteomes" id="UP000033924"/>
    </source>
</evidence>
<accession>A0A0M2KDR5</accession>
<evidence type="ECO:0000256" key="1">
    <source>
        <dbReference type="SAM" id="MobiDB-lite"/>
    </source>
</evidence>
<dbReference type="Proteomes" id="UP000033924">
    <property type="component" value="Unassembled WGS sequence"/>
</dbReference>
<keyword evidence="3" id="KW-1185">Reference proteome</keyword>
<proteinExistence type="predicted"/>
<comment type="caution">
    <text evidence="2">The sequence shown here is derived from an EMBL/GenBank/DDBJ whole genome shotgun (WGS) entry which is preliminary data.</text>
</comment>